<dbReference type="Proteomes" id="UP000182769">
    <property type="component" value="Unassembled WGS sequence"/>
</dbReference>
<dbReference type="InterPro" id="IPR032608">
    <property type="entry name" value="DUF4892"/>
</dbReference>
<evidence type="ECO:0008006" key="4">
    <source>
        <dbReference type="Google" id="ProtNLM"/>
    </source>
</evidence>
<dbReference type="RefSeq" id="WP_055462446.1">
    <property type="nucleotide sequence ID" value="NZ_CYHG01000003.1"/>
</dbReference>
<evidence type="ECO:0000313" key="2">
    <source>
        <dbReference type="EMBL" id="CUB03494.1"/>
    </source>
</evidence>
<name>A0A0K6IK62_9GAMM</name>
<dbReference type="Pfam" id="PF16234">
    <property type="entry name" value="DUF4892"/>
    <property type="match status" value="1"/>
</dbReference>
<feature type="signal peptide" evidence="1">
    <location>
        <begin position="1"/>
        <end position="23"/>
    </location>
</feature>
<evidence type="ECO:0000256" key="1">
    <source>
        <dbReference type="SAM" id="SignalP"/>
    </source>
</evidence>
<organism evidence="2 3">
    <name type="scientific">Marinomonas fungiae</name>
    <dbReference type="NCBI Taxonomy" id="1137284"/>
    <lineage>
        <taxon>Bacteria</taxon>
        <taxon>Pseudomonadati</taxon>
        <taxon>Pseudomonadota</taxon>
        <taxon>Gammaproteobacteria</taxon>
        <taxon>Oceanospirillales</taxon>
        <taxon>Oceanospirillaceae</taxon>
        <taxon>Marinomonas</taxon>
    </lineage>
</organism>
<sequence length="265" mass="29593">MFRFAGVVLSSLLAFCVPSSAFADEKGFPVFRGAEMIKSEPLENSYIEIPLAKIYRSGRGWEPEKVETVQGSTIRTLYKIARNVPMSSVESFYQQAIQGIEGDILYSCQSRACGSSNAWANNFFNDYLLYGPDSSQSLWVVKDASMHYWVVYLNRRGAGDVMVRVDEVIPKGSDAKIEILAQLAATDVPRIRRFLNTLDSYQGVVAFVTSAADERSAIDVGDAYIEEIRLGLNPDERAAIRFINLANMGNTNYGEHRVIFVRNVN</sequence>
<dbReference type="OrthoDB" id="5741786at2"/>
<feature type="chain" id="PRO_5005505382" description="DUF4892 domain-containing protein" evidence="1">
    <location>
        <begin position="24"/>
        <end position="265"/>
    </location>
</feature>
<gene>
    <name evidence="2" type="ORF">Ga0061065_103345</name>
</gene>
<dbReference type="AlphaFoldDB" id="A0A0K6IK62"/>
<dbReference type="EMBL" id="CYHG01000003">
    <property type="protein sequence ID" value="CUB03494.1"/>
    <property type="molecule type" value="Genomic_DNA"/>
</dbReference>
<accession>A0A0K6IK62</accession>
<proteinExistence type="predicted"/>
<protein>
    <recommendedName>
        <fullName evidence="4">DUF4892 domain-containing protein</fullName>
    </recommendedName>
</protein>
<evidence type="ECO:0000313" key="3">
    <source>
        <dbReference type="Proteomes" id="UP000182769"/>
    </source>
</evidence>
<dbReference type="STRING" id="1137284.GCA_001418205_01345"/>
<reference evidence="3" key="1">
    <citation type="submission" date="2015-08" db="EMBL/GenBank/DDBJ databases">
        <authorList>
            <person name="Varghese N."/>
        </authorList>
    </citation>
    <scope>NUCLEOTIDE SEQUENCE [LARGE SCALE GENOMIC DNA]</scope>
    <source>
        <strain evidence="3">JCM 18476</strain>
    </source>
</reference>
<keyword evidence="1" id="KW-0732">Signal</keyword>
<keyword evidence="3" id="KW-1185">Reference proteome</keyword>